<evidence type="ECO:0000313" key="2">
    <source>
        <dbReference type="EMBL" id="CCM05049.1"/>
    </source>
</evidence>
<dbReference type="RefSeq" id="XP_012184332.1">
    <property type="nucleotide sequence ID" value="XM_012328942.1"/>
</dbReference>
<dbReference type="AlphaFoldDB" id="J4H4I4"/>
<dbReference type="GeneID" id="24099960"/>
<accession>J4H4I4</accession>
<feature type="compositionally biased region" description="Basic and acidic residues" evidence="1">
    <location>
        <begin position="207"/>
        <end position="216"/>
    </location>
</feature>
<feature type="compositionally biased region" description="Basic residues" evidence="1">
    <location>
        <begin position="272"/>
        <end position="281"/>
    </location>
</feature>
<dbReference type="FunCoup" id="J4H4I4">
    <property type="interactions" value="741"/>
</dbReference>
<proteinExistence type="predicted"/>
<dbReference type="PANTHER" id="PTHR13237:SF9">
    <property type="entry name" value="NEUROGUIDIN"/>
    <property type="match status" value="1"/>
</dbReference>
<dbReference type="InterPro" id="IPR007146">
    <property type="entry name" value="Sas10/Utp3/C1D"/>
</dbReference>
<dbReference type="InParanoid" id="J4H4I4"/>
<dbReference type="GO" id="GO:0032040">
    <property type="term" value="C:small-subunit processome"/>
    <property type="evidence" value="ECO:0007669"/>
    <property type="project" value="TreeGrafter"/>
</dbReference>
<evidence type="ECO:0000313" key="3">
    <source>
        <dbReference type="Proteomes" id="UP000006352"/>
    </source>
</evidence>
<dbReference type="OrthoDB" id="203440at2759"/>
<protein>
    <recommendedName>
        <fullName evidence="4">Neuroguidin</fullName>
    </recommendedName>
</protein>
<dbReference type="STRING" id="599839.J4H4I4"/>
<organism evidence="2 3">
    <name type="scientific">Fibroporia radiculosa</name>
    <dbReference type="NCBI Taxonomy" id="599839"/>
    <lineage>
        <taxon>Eukaryota</taxon>
        <taxon>Fungi</taxon>
        <taxon>Dikarya</taxon>
        <taxon>Basidiomycota</taxon>
        <taxon>Agaricomycotina</taxon>
        <taxon>Agaricomycetes</taxon>
        <taxon>Polyporales</taxon>
        <taxon>Fibroporiaceae</taxon>
        <taxon>Fibroporia</taxon>
    </lineage>
</organism>
<dbReference type="HOGENOM" id="CLU_031901_3_0_1"/>
<dbReference type="Proteomes" id="UP000006352">
    <property type="component" value="Unassembled WGS sequence"/>
</dbReference>
<feature type="region of interest" description="Disordered" evidence="1">
    <location>
        <begin position="91"/>
        <end position="113"/>
    </location>
</feature>
<reference evidence="2 3" key="1">
    <citation type="journal article" date="2012" name="Appl. Environ. Microbiol.">
        <title>Short-read sequencing for genomic analysis of the brown rot fungus Fibroporia radiculosa.</title>
        <authorList>
            <person name="Tang J.D."/>
            <person name="Perkins A.D."/>
            <person name="Sonstegard T.S."/>
            <person name="Schroeder S.G."/>
            <person name="Burgess S.C."/>
            <person name="Diehl S.V."/>
        </authorList>
    </citation>
    <scope>NUCLEOTIDE SEQUENCE [LARGE SCALE GENOMIC DNA]</scope>
    <source>
        <strain evidence="2 3">TFFH 294</strain>
    </source>
</reference>
<sequence>MSSTAELSAIAVQTPTVDDVAEEEFCKVVDDMRQGIASVREVVRSLREKQDTSELDMKDGISLLSLKHHLMLSYLQSLTLISSRRAVGDSLAERSPPTSSFGAQERGLRGSGAGDRVDAMVEARVVLEKIKVLEGRMKYQIDKLVRVAEEAPSAAQNVVDDPLAFRPNPQALMNQGSGSEDEEDDRASPERDGIYRPPKLAPVPYTESRREKDRSRRAPVPSALSTLLHLDPSKPYMESTSGLGSTPGLMSQRARDLQRMTEFEEENMTRLVMKKRDARRRKQDEADLALGGTGAASGRRGRGGGFEDEFGDILKSVGRGRNGAAGDGYEELRQKGRRQNALTRSRARSADDGLDDLDDGPKPRKRSRFDKEVKAAKKRVSTKRR</sequence>
<evidence type="ECO:0008006" key="4">
    <source>
        <dbReference type="Google" id="ProtNLM"/>
    </source>
</evidence>
<dbReference type="GO" id="GO:0000462">
    <property type="term" value="P:maturation of SSU-rRNA from tricistronic rRNA transcript (SSU-rRNA, 5.8S rRNA, LSU-rRNA)"/>
    <property type="evidence" value="ECO:0007669"/>
    <property type="project" value="TreeGrafter"/>
</dbReference>
<dbReference type="EMBL" id="HE797177">
    <property type="protein sequence ID" value="CCM05049.1"/>
    <property type="molecule type" value="Genomic_DNA"/>
</dbReference>
<dbReference type="PANTHER" id="PTHR13237">
    <property type="entry name" value="SOMETHING ABOUT SILENCING PROTEIN 10-RELATED"/>
    <property type="match status" value="1"/>
</dbReference>
<feature type="region of interest" description="Disordered" evidence="1">
    <location>
        <begin position="158"/>
        <end position="385"/>
    </location>
</feature>
<keyword evidence="3" id="KW-1185">Reference proteome</keyword>
<gene>
    <name evidence="2" type="ORF">FIBRA_07251</name>
</gene>
<feature type="compositionally biased region" description="Basic and acidic residues" evidence="1">
    <location>
        <begin position="253"/>
        <end position="262"/>
    </location>
</feature>
<evidence type="ECO:0000256" key="1">
    <source>
        <dbReference type="SAM" id="MobiDB-lite"/>
    </source>
</evidence>
<dbReference type="Pfam" id="PF04000">
    <property type="entry name" value="Sas10_Utp3"/>
    <property type="match status" value="1"/>
</dbReference>
<name>J4H4I4_9APHY</name>
<feature type="compositionally biased region" description="Basic residues" evidence="1">
    <location>
        <begin position="376"/>
        <end position="385"/>
    </location>
</feature>